<dbReference type="SUPFAM" id="SSF56112">
    <property type="entry name" value="Protein kinase-like (PK-like)"/>
    <property type="match status" value="1"/>
</dbReference>
<dbReference type="RefSeq" id="XP_038062570.1">
    <property type="nucleotide sequence ID" value="XM_038206642.1"/>
</dbReference>
<evidence type="ECO:0000313" key="7">
    <source>
        <dbReference type="EnsemblMetazoa" id="XP_038062570.1"/>
    </source>
</evidence>
<dbReference type="Gene3D" id="3.20.200.10">
    <property type="entry name" value="MHCK/EF2 kinase"/>
    <property type="match status" value="1"/>
</dbReference>
<dbReference type="Pfam" id="PF02816">
    <property type="entry name" value="Alpha_kinase"/>
    <property type="match status" value="1"/>
</dbReference>
<dbReference type="SMART" id="SM00811">
    <property type="entry name" value="Alpha_kinase"/>
    <property type="match status" value="1"/>
</dbReference>
<dbReference type="InterPro" id="IPR004166">
    <property type="entry name" value="a-kinase_dom"/>
</dbReference>
<dbReference type="GeneID" id="119733062"/>
<dbReference type="InterPro" id="IPR011009">
    <property type="entry name" value="Kinase-like_dom_sf"/>
</dbReference>
<keyword evidence="2" id="KW-0808">Transferase</keyword>
<dbReference type="AlphaFoldDB" id="A0A914AF24"/>
<feature type="domain" description="Alpha-type protein kinase" evidence="6">
    <location>
        <begin position="1"/>
        <end position="117"/>
    </location>
</feature>
<organism evidence="7 8">
    <name type="scientific">Patiria miniata</name>
    <name type="common">Bat star</name>
    <name type="synonym">Asterina miniata</name>
    <dbReference type="NCBI Taxonomy" id="46514"/>
    <lineage>
        <taxon>Eukaryota</taxon>
        <taxon>Metazoa</taxon>
        <taxon>Echinodermata</taxon>
        <taxon>Eleutherozoa</taxon>
        <taxon>Asterozoa</taxon>
        <taxon>Asteroidea</taxon>
        <taxon>Valvatacea</taxon>
        <taxon>Valvatida</taxon>
        <taxon>Asterinidae</taxon>
        <taxon>Patiria</taxon>
    </lineage>
</organism>
<evidence type="ECO:0000256" key="1">
    <source>
        <dbReference type="ARBA" id="ARBA00022527"/>
    </source>
</evidence>
<accession>A0A914AF24</accession>
<dbReference type="EnsemblMetazoa" id="XM_038206642.1">
    <property type="protein sequence ID" value="XP_038062570.1"/>
    <property type="gene ID" value="LOC119733062"/>
</dbReference>
<dbReference type="Proteomes" id="UP000887568">
    <property type="component" value="Unplaced"/>
</dbReference>
<evidence type="ECO:0000259" key="6">
    <source>
        <dbReference type="PROSITE" id="PS51158"/>
    </source>
</evidence>
<dbReference type="InterPro" id="IPR051852">
    <property type="entry name" value="Alpha-type_PK"/>
</dbReference>
<evidence type="ECO:0000256" key="5">
    <source>
        <dbReference type="ARBA" id="ARBA00022840"/>
    </source>
</evidence>
<dbReference type="GO" id="GO:0004674">
    <property type="term" value="F:protein serine/threonine kinase activity"/>
    <property type="evidence" value="ECO:0007669"/>
    <property type="project" value="UniProtKB-KW"/>
</dbReference>
<keyword evidence="5" id="KW-0067">ATP-binding</keyword>
<evidence type="ECO:0000256" key="4">
    <source>
        <dbReference type="ARBA" id="ARBA00022777"/>
    </source>
</evidence>
<keyword evidence="8" id="KW-1185">Reference proteome</keyword>
<dbReference type="PANTHER" id="PTHR45992">
    <property type="entry name" value="EUKARYOTIC ELONGATION FACTOR 2 KINASE-RELATED"/>
    <property type="match status" value="1"/>
</dbReference>
<dbReference type="OrthoDB" id="301415at2759"/>
<dbReference type="PROSITE" id="PS51158">
    <property type="entry name" value="ALPHA_KINASE"/>
    <property type="match status" value="1"/>
</dbReference>
<evidence type="ECO:0000256" key="2">
    <source>
        <dbReference type="ARBA" id="ARBA00022679"/>
    </source>
</evidence>
<evidence type="ECO:0000313" key="8">
    <source>
        <dbReference type="Proteomes" id="UP000887568"/>
    </source>
</evidence>
<evidence type="ECO:0000256" key="3">
    <source>
        <dbReference type="ARBA" id="ARBA00022741"/>
    </source>
</evidence>
<sequence>MTPEGASVTIESLVQGRYVKFLNNFGYVNPSEDTLVPEAFSHFTYHESNGEILVTDLQGVYNQTRYVFTDPAIHSIEIPRYTFGHYGPTDLGVFGVMKFFQNHKCNLLCDGLRIPEVSKVSDYWKEDLHRVTDSVEFKSDSTYTYELQNVGLPAQRIQELHNNVAETLALSGRHGKQLNGTR</sequence>
<protein>
    <recommendedName>
        <fullName evidence="6">Alpha-type protein kinase domain-containing protein</fullName>
    </recommendedName>
</protein>
<dbReference type="CDD" id="cd04515">
    <property type="entry name" value="Alpha_kinase"/>
    <property type="match status" value="1"/>
</dbReference>
<keyword evidence="3" id="KW-0547">Nucleotide-binding</keyword>
<dbReference type="GO" id="GO:0005524">
    <property type="term" value="F:ATP binding"/>
    <property type="evidence" value="ECO:0007669"/>
    <property type="project" value="UniProtKB-KW"/>
</dbReference>
<name>A0A914AF24_PATMI</name>
<keyword evidence="1" id="KW-0723">Serine/threonine-protein kinase</keyword>
<proteinExistence type="predicted"/>
<keyword evidence="4" id="KW-0418">Kinase</keyword>
<reference evidence="7" key="1">
    <citation type="submission" date="2022-11" db="UniProtKB">
        <authorList>
            <consortium name="EnsemblMetazoa"/>
        </authorList>
    </citation>
    <scope>IDENTIFICATION</scope>
</reference>